<gene>
    <name evidence="3" type="ORF">H9N25_19650</name>
</gene>
<evidence type="ECO:0000313" key="4">
    <source>
        <dbReference type="Proteomes" id="UP000516439"/>
    </source>
</evidence>
<keyword evidence="2" id="KW-0560">Oxidoreductase</keyword>
<evidence type="ECO:0000313" key="3">
    <source>
        <dbReference type="EMBL" id="QNR87216.1"/>
    </source>
</evidence>
<dbReference type="PANTHER" id="PTHR43477">
    <property type="entry name" value="DIHYDROANTICAPSIN 7-DEHYDROGENASE"/>
    <property type="match status" value="1"/>
</dbReference>
<dbReference type="InterPro" id="IPR051122">
    <property type="entry name" value="SDR_DHRS6-like"/>
</dbReference>
<dbReference type="SUPFAM" id="SSF51735">
    <property type="entry name" value="NAD(P)-binding Rossmann-fold domains"/>
    <property type="match status" value="1"/>
</dbReference>
<dbReference type="PRINTS" id="PR00081">
    <property type="entry name" value="GDHRDH"/>
</dbReference>
<sequence length="234" mass="24948">MTLQNKKIVIAGGTSGIGLSAALMFQQQGAIVTVTGRDIAKLNAAAAEGLLTAEVDSSNIETLQTFFQSLGKIDHLIIALGSNKGLGNFIDLYLDDLRKGFDEKYWSHLNTLKAAIPFVNLNGSITLITAITASAKFAGTSGIGSINGALEIMVPIIAKEIKPIRINAVSPGVVDTPWWDFMPQEVKQQTFEGYASQITVGRIAKPEDVADAILFLAKNDYMTGKIIACDGGLF</sequence>
<dbReference type="Pfam" id="PF13561">
    <property type="entry name" value="adh_short_C2"/>
    <property type="match status" value="1"/>
</dbReference>
<keyword evidence="4" id="KW-1185">Reference proteome</keyword>
<dbReference type="InterPro" id="IPR002347">
    <property type="entry name" value="SDR_fam"/>
</dbReference>
<protein>
    <submittedName>
        <fullName evidence="3">SDR family oxidoreductase</fullName>
    </submittedName>
</protein>
<dbReference type="Proteomes" id="UP000516439">
    <property type="component" value="Chromosome"/>
</dbReference>
<evidence type="ECO:0000256" key="1">
    <source>
        <dbReference type="ARBA" id="ARBA00006484"/>
    </source>
</evidence>
<evidence type="ECO:0000256" key="2">
    <source>
        <dbReference type="ARBA" id="ARBA00023002"/>
    </source>
</evidence>
<accession>A0ABX6TPJ7</accession>
<dbReference type="Gene3D" id="3.40.50.720">
    <property type="entry name" value="NAD(P)-binding Rossmann-like Domain"/>
    <property type="match status" value="1"/>
</dbReference>
<reference evidence="3 4" key="1">
    <citation type="submission" date="2020-09" db="EMBL/GenBank/DDBJ databases">
        <title>Pedobacter sp. SW-16 isolated from soil near Yeocheon.</title>
        <authorList>
            <person name="Im H.S."/>
            <person name="Joung Y."/>
            <person name="Lee S.-S."/>
        </authorList>
    </citation>
    <scope>NUCLEOTIDE SEQUENCE [LARGE SCALE GENOMIC DNA]</scope>
    <source>
        <strain evidence="3 4">SW-16</strain>
    </source>
</reference>
<organism evidence="3 4">
    <name type="scientific">Pedobacter riviphilus</name>
    <dbReference type="NCBI Taxonomy" id="2766984"/>
    <lineage>
        <taxon>Bacteria</taxon>
        <taxon>Pseudomonadati</taxon>
        <taxon>Bacteroidota</taxon>
        <taxon>Sphingobacteriia</taxon>
        <taxon>Sphingobacteriales</taxon>
        <taxon>Sphingobacteriaceae</taxon>
        <taxon>Pedobacter</taxon>
    </lineage>
</organism>
<proteinExistence type="inferred from homology"/>
<dbReference type="EMBL" id="CP061171">
    <property type="protein sequence ID" value="QNR87216.1"/>
    <property type="molecule type" value="Genomic_DNA"/>
</dbReference>
<dbReference type="PANTHER" id="PTHR43477:SF1">
    <property type="entry name" value="DIHYDROANTICAPSIN 7-DEHYDROGENASE"/>
    <property type="match status" value="1"/>
</dbReference>
<dbReference type="InterPro" id="IPR036291">
    <property type="entry name" value="NAD(P)-bd_dom_sf"/>
</dbReference>
<comment type="similarity">
    <text evidence="1">Belongs to the short-chain dehydrogenases/reductases (SDR) family.</text>
</comment>
<name>A0ABX6TPJ7_9SPHI</name>